<dbReference type="PANTHER" id="PTHR30055:SF234">
    <property type="entry name" value="HTH-TYPE TRANSCRIPTIONAL REGULATOR BETI"/>
    <property type="match status" value="1"/>
</dbReference>
<organism evidence="6 7">
    <name type="scientific">Streptomyces solicavernae</name>
    <dbReference type="NCBI Taxonomy" id="3043614"/>
    <lineage>
        <taxon>Bacteria</taxon>
        <taxon>Bacillati</taxon>
        <taxon>Actinomycetota</taxon>
        <taxon>Actinomycetes</taxon>
        <taxon>Kitasatosporales</taxon>
        <taxon>Streptomycetaceae</taxon>
        <taxon>Streptomyces</taxon>
    </lineage>
</organism>
<dbReference type="EMBL" id="JASCIR010000026">
    <property type="protein sequence ID" value="MDI3389325.1"/>
    <property type="molecule type" value="Genomic_DNA"/>
</dbReference>
<dbReference type="SUPFAM" id="SSF46689">
    <property type="entry name" value="Homeodomain-like"/>
    <property type="match status" value="1"/>
</dbReference>
<dbReference type="RefSeq" id="WP_282515789.1">
    <property type="nucleotide sequence ID" value="NZ_JASCIR010000026.1"/>
</dbReference>
<keyword evidence="1" id="KW-0805">Transcription regulation</keyword>
<proteinExistence type="predicted"/>
<evidence type="ECO:0000313" key="7">
    <source>
        <dbReference type="Proteomes" id="UP001224661"/>
    </source>
</evidence>
<dbReference type="InterPro" id="IPR041347">
    <property type="entry name" value="MftR_C"/>
</dbReference>
<evidence type="ECO:0000313" key="6">
    <source>
        <dbReference type="EMBL" id="MDI3389325.1"/>
    </source>
</evidence>
<dbReference type="PROSITE" id="PS50977">
    <property type="entry name" value="HTH_TETR_2"/>
    <property type="match status" value="1"/>
</dbReference>
<dbReference type="Gene3D" id="1.10.357.10">
    <property type="entry name" value="Tetracycline Repressor, domain 2"/>
    <property type="match status" value="1"/>
</dbReference>
<gene>
    <name evidence="6" type="ORF">QIS99_24450</name>
</gene>
<dbReference type="PANTHER" id="PTHR30055">
    <property type="entry name" value="HTH-TYPE TRANSCRIPTIONAL REGULATOR RUTR"/>
    <property type="match status" value="1"/>
</dbReference>
<evidence type="ECO:0000256" key="1">
    <source>
        <dbReference type="ARBA" id="ARBA00023015"/>
    </source>
</evidence>
<dbReference type="Pfam" id="PF17754">
    <property type="entry name" value="TetR_C_14"/>
    <property type="match status" value="1"/>
</dbReference>
<comment type="caution">
    <text evidence="6">The sequence shown here is derived from an EMBL/GenBank/DDBJ whole genome shotgun (WGS) entry which is preliminary data.</text>
</comment>
<keyword evidence="3" id="KW-0804">Transcription</keyword>
<name>A0ABT6RYC2_9ACTN</name>
<keyword evidence="2 4" id="KW-0238">DNA-binding</keyword>
<dbReference type="Pfam" id="PF00440">
    <property type="entry name" value="TetR_N"/>
    <property type="match status" value="1"/>
</dbReference>
<sequence length="206" mass="22252">MTPARPAPGLRERKKLKTRSAIRRATYELIARQGYEATTVEQIAAAAEVSPSTVIRYFPAKEDIVLTDDQAEHTEAALLARPADEPVLTSLRHVVKDQLRAADPAEVALRARLLRDVPAVRSRMLDSLASCGRSLATTVATRTGHPETDLSSRVLATAVVGSLIETTLYWAERDCRDDLLGLVDEAFGAFGAFGDGLGTAGLTRRA</sequence>
<evidence type="ECO:0000259" key="5">
    <source>
        <dbReference type="PROSITE" id="PS50977"/>
    </source>
</evidence>
<dbReference type="InterPro" id="IPR009057">
    <property type="entry name" value="Homeodomain-like_sf"/>
</dbReference>
<accession>A0ABT6RYC2</accession>
<dbReference type="Proteomes" id="UP001224661">
    <property type="component" value="Unassembled WGS sequence"/>
</dbReference>
<keyword evidence="7" id="KW-1185">Reference proteome</keyword>
<dbReference type="InterPro" id="IPR050109">
    <property type="entry name" value="HTH-type_TetR-like_transc_reg"/>
</dbReference>
<dbReference type="Gene3D" id="1.10.10.60">
    <property type="entry name" value="Homeodomain-like"/>
    <property type="match status" value="1"/>
</dbReference>
<dbReference type="InterPro" id="IPR001647">
    <property type="entry name" value="HTH_TetR"/>
</dbReference>
<evidence type="ECO:0000256" key="4">
    <source>
        <dbReference type="PROSITE-ProRule" id="PRU00335"/>
    </source>
</evidence>
<dbReference type="PRINTS" id="PR00455">
    <property type="entry name" value="HTHTETR"/>
</dbReference>
<feature type="domain" description="HTH tetR-type" evidence="5">
    <location>
        <begin position="16"/>
        <end position="76"/>
    </location>
</feature>
<evidence type="ECO:0000256" key="3">
    <source>
        <dbReference type="ARBA" id="ARBA00023163"/>
    </source>
</evidence>
<reference evidence="6 7" key="1">
    <citation type="submission" date="2023-05" db="EMBL/GenBank/DDBJ databases">
        <title>Draft genome sequence of Streptomyces sp. B-S-A8 isolated from a cave soil in Thailand.</title>
        <authorList>
            <person name="Chamroensaksri N."/>
            <person name="Muangham S."/>
        </authorList>
    </citation>
    <scope>NUCLEOTIDE SEQUENCE [LARGE SCALE GENOMIC DNA]</scope>
    <source>
        <strain evidence="6 7">B-S-A8</strain>
    </source>
</reference>
<protein>
    <submittedName>
        <fullName evidence="6">TetR family transcriptional regulator</fullName>
    </submittedName>
</protein>
<feature type="DNA-binding region" description="H-T-H motif" evidence="4">
    <location>
        <begin position="39"/>
        <end position="58"/>
    </location>
</feature>
<evidence type="ECO:0000256" key="2">
    <source>
        <dbReference type="ARBA" id="ARBA00023125"/>
    </source>
</evidence>